<reference evidence="1" key="1">
    <citation type="submission" date="2023-10" db="EMBL/GenBank/DDBJ databases">
        <title>Genome assembly of Pristionchus species.</title>
        <authorList>
            <person name="Yoshida K."/>
            <person name="Sommer R.J."/>
        </authorList>
    </citation>
    <scope>NUCLEOTIDE SEQUENCE</scope>
    <source>
        <strain evidence="1">RS5133</strain>
    </source>
</reference>
<accession>A0AAV5WYE3</accession>
<organism evidence="1 2">
    <name type="scientific">Pristionchus fissidentatus</name>
    <dbReference type="NCBI Taxonomy" id="1538716"/>
    <lineage>
        <taxon>Eukaryota</taxon>
        <taxon>Metazoa</taxon>
        <taxon>Ecdysozoa</taxon>
        <taxon>Nematoda</taxon>
        <taxon>Chromadorea</taxon>
        <taxon>Rhabditida</taxon>
        <taxon>Rhabditina</taxon>
        <taxon>Diplogasteromorpha</taxon>
        <taxon>Diplogasteroidea</taxon>
        <taxon>Neodiplogasteridae</taxon>
        <taxon>Pristionchus</taxon>
    </lineage>
</organism>
<feature type="non-terminal residue" evidence="1">
    <location>
        <position position="68"/>
    </location>
</feature>
<feature type="non-terminal residue" evidence="1">
    <location>
        <position position="1"/>
    </location>
</feature>
<dbReference type="EMBL" id="BTSY01000007">
    <property type="protein sequence ID" value="GMT35655.1"/>
    <property type="molecule type" value="Genomic_DNA"/>
</dbReference>
<sequence length="68" mass="7871">CSNSIVNQFSRTMSFLGDIWPSHFGKHPSIAYRVPGTDSYISFIFRKAYVKEKDKVRYACATCMRTKK</sequence>
<gene>
    <name evidence="1" type="ORF">PFISCL1PPCAC_26952</name>
</gene>
<name>A0AAV5WYE3_9BILA</name>
<comment type="caution">
    <text evidence="1">The sequence shown here is derived from an EMBL/GenBank/DDBJ whole genome shotgun (WGS) entry which is preliminary data.</text>
</comment>
<evidence type="ECO:0000313" key="2">
    <source>
        <dbReference type="Proteomes" id="UP001432322"/>
    </source>
</evidence>
<protein>
    <submittedName>
        <fullName evidence="1">Uncharacterized protein</fullName>
    </submittedName>
</protein>
<dbReference type="AlphaFoldDB" id="A0AAV5WYE3"/>
<dbReference type="Proteomes" id="UP001432322">
    <property type="component" value="Unassembled WGS sequence"/>
</dbReference>
<proteinExistence type="predicted"/>
<keyword evidence="2" id="KW-1185">Reference proteome</keyword>
<evidence type="ECO:0000313" key="1">
    <source>
        <dbReference type="EMBL" id="GMT35655.1"/>
    </source>
</evidence>